<keyword evidence="2" id="KW-0547">Nucleotide-binding</keyword>
<feature type="region of interest" description="Disordered" evidence="4">
    <location>
        <begin position="212"/>
        <end position="260"/>
    </location>
</feature>
<dbReference type="InterPro" id="IPR003593">
    <property type="entry name" value="AAA+_ATPase"/>
</dbReference>
<dbReference type="Pfam" id="PF00005">
    <property type="entry name" value="ABC_tran"/>
    <property type="match status" value="1"/>
</dbReference>
<feature type="compositionally biased region" description="Basic and acidic residues" evidence="4">
    <location>
        <begin position="221"/>
        <end position="260"/>
    </location>
</feature>
<dbReference type="GO" id="GO:0022857">
    <property type="term" value="F:transmembrane transporter activity"/>
    <property type="evidence" value="ECO:0007669"/>
    <property type="project" value="TreeGrafter"/>
</dbReference>
<name>A0A0G0ICQ9_9BACT</name>
<sequence length="260" mass="29296">MPMLKLNNVTKTFGEILAVEDISFEVSEGEFVFITGPSGSGKSTIIKLILRQFTPDSGEIFLNETDFGKLKYKEIPKMRQKIGIVFQDFKMIPDRTLWENVEVALAVTNVPRKEWKERVTHVIKLVGLEKRTSLFPSQLAGGELQRGSLARALVANPSIILADEPTGNLDWKTAESIMELFEQINKEGKTIIMATHHLGLIEKHKKRVIELNEGKVVSDSGAKKEEKSGKKEEDKEEGKTEEQKELNISDKKSKSDEVEK</sequence>
<keyword evidence="6" id="KW-0132">Cell division</keyword>
<dbReference type="GO" id="GO:0016887">
    <property type="term" value="F:ATP hydrolysis activity"/>
    <property type="evidence" value="ECO:0007669"/>
    <property type="project" value="InterPro"/>
</dbReference>
<reference evidence="6 7" key="1">
    <citation type="journal article" date="2015" name="Nature">
        <title>rRNA introns, odd ribosomes, and small enigmatic genomes across a large radiation of phyla.</title>
        <authorList>
            <person name="Brown C.T."/>
            <person name="Hug L.A."/>
            <person name="Thomas B.C."/>
            <person name="Sharon I."/>
            <person name="Castelle C.J."/>
            <person name="Singh A."/>
            <person name="Wilkins M.J."/>
            <person name="Williams K.H."/>
            <person name="Banfield J.F."/>
        </authorList>
    </citation>
    <scope>NUCLEOTIDE SEQUENCE [LARGE SCALE GENOMIC DNA]</scope>
</reference>
<dbReference type="InterPro" id="IPR027417">
    <property type="entry name" value="P-loop_NTPase"/>
</dbReference>
<evidence type="ECO:0000313" key="7">
    <source>
        <dbReference type="Proteomes" id="UP000034366"/>
    </source>
</evidence>
<dbReference type="InterPro" id="IPR015854">
    <property type="entry name" value="ABC_transpr_LolD-like"/>
</dbReference>
<protein>
    <submittedName>
        <fullName evidence="6">Cell division ATP-binding protein FtsE</fullName>
    </submittedName>
</protein>
<dbReference type="SMART" id="SM00382">
    <property type="entry name" value="AAA"/>
    <property type="match status" value="1"/>
</dbReference>
<dbReference type="GO" id="GO:0051301">
    <property type="term" value="P:cell division"/>
    <property type="evidence" value="ECO:0007669"/>
    <property type="project" value="UniProtKB-KW"/>
</dbReference>
<keyword evidence="6" id="KW-0131">Cell cycle</keyword>
<comment type="caution">
    <text evidence="6">The sequence shown here is derived from an EMBL/GenBank/DDBJ whole genome shotgun (WGS) entry which is preliminary data.</text>
</comment>
<evidence type="ECO:0000259" key="5">
    <source>
        <dbReference type="PROSITE" id="PS50893"/>
    </source>
</evidence>
<dbReference type="FunFam" id="3.40.50.300:FF:000056">
    <property type="entry name" value="Cell division ATP-binding protein FtsE"/>
    <property type="match status" value="1"/>
</dbReference>
<dbReference type="PANTHER" id="PTHR24220:SF470">
    <property type="entry name" value="CELL DIVISION ATP-BINDING PROTEIN FTSE"/>
    <property type="match status" value="1"/>
</dbReference>
<evidence type="ECO:0000256" key="2">
    <source>
        <dbReference type="ARBA" id="ARBA00022741"/>
    </source>
</evidence>
<dbReference type="Gene3D" id="3.40.50.300">
    <property type="entry name" value="P-loop containing nucleotide triphosphate hydrolases"/>
    <property type="match status" value="1"/>
</dbReference>
<evidence type="ECO:0000256" key="1">
    <source>
        <dbReference type="ARBA" id="ARBA00005417"/>
    </source>
</evidence>
<evidence type="ECO:0000256" key="3">
    <source>
        <dbReference type="ARBA" id="ARBA00022840"/>
    </source>
</evidence>
<dbReference type="GO" id="GO:0005524">
    <property type="term" value="F:ATP binding"/>
    <property type="evidence" value="ECO:0007669"/>
    <property type="project" value="UniProtKB-KW"/>
</dbReference>
<comment type="similarity">
    <text evidence="1">Belongs to the ABC transporter superfamily.</text>
</comment>
<dbReference type="Proteomes" id="UP000034366">
    <property type="component" value="Unassembled WGS sequence"/>
</dbReference>
<dbReference type="SUPFAM" id="SSF52540">
    <property type="entry name" value="P-loop containing nucleoside triphosphate hydrolases"/>
    <property type="match status" value="1"/>
</dbReference>
<feature type="domain" description="ABC transporter" evidence="5">
    <location>
        <begin position="4"/>
        <end position="238"/>
    </location>
</feature>
<dbReference type="PANTHER" id="PTHR24220">
    <property type="entry name" value="IMPORT ATP-BINDING PROTEIN"/>
    <property type="match status" value="1"/>
</dbReference>
<organism evidence="6 7">
    <name type="scientific">Candidatus Woesebacteria bacterium GW2011_GWD1_38_10</name>
    <dbReference type="NCBI Taxonomy" id="1618592"/>
    <lineage>
        <taxon>Bacteria</taxon>
        <taxon>Candidatus Woeseibacteriota</taxon>
    </lineage>
</organism>
<gene>
    <name evidence="6" type="ORF">US67_C0024G0003</name>
</gene>
<dbReference type="PROSITE" id="PS50893">
    <property type="entry name" value="ABC_TRANSPORTER_2"/>
    <property type="match status" value="1"/>
</dbReference>
<keyword evidence="3 6" id="KW-0067">ATP-binding</keyword>
<dbReference type="GO" id="GO:0005886">
    <property type="term" value="C:plasma membrane"/>
    <property type="evidence" value="ECO:0007669"/>
    <property type="project" value="UniProtKB-ARBA"/>
</dbReference>
<dbReference type="InterPro" id="IPR003439">
    <property type="entry name" value="ABC_transporter-like_ATP-bd"/>
</dbReference>
<dbReference type="AlphaFoldDB" id="A0A0G0ICQ9"/>
<accession>A0A0G0ICQ9</accession>
<dbReference type="EMBL" id="LBTW01000024">
    <property type="protein sequence ID" value="KKQ48750.1"/>
    <property type="molecule type" value="Genomic_DNA"/>
</dbReference>
<evidence type="ECO:0000256" key="4">
    <source>
        <dbReference type="SAM" id="MobiDB-lite"/>
    </source>
</evidence>
<evidence type="ECO:0000313" key="6">
    <source>
        <dbReference type="EMBL" id="KKQ48750.1"/>
    </source>
</evidence>
<proteinExistence type="inferred from homology"/>
<dbReference type="PATRIC" id="fig|1618592.3.peg.457"/>